<reference evidence="2" key="1">
    <citation type="submission" date="2024-07" db="EMBL/GenBank/DDBJ databases">
        <title>Two chromosome-level genome assemblies of Korean endemic species Abeliophyllum distichum and Forsythia ovata (Oleaceae).</title>
        <authorList>
            <person name="Jang H."/>
        </authorList>
    </citation>
    <scope>NUCLEOTIDE SEQUENCE [LARGE SCALE GENOMIC DNA]</scope>
</reference>
<dbReference type="AlphaFoldDB" id="A0ABD1SZH2"/>
<protein>
    <submittedName>
        <fullName evidence="1">Uncharacterized protein</fullName>
    </submittedName>
</protein>
<dbReference type="Proteomes" id="UP001604336">
    <property type="component" value="Unassembled WGS sequence"/>
</dbReference>
<dbReference type="EMBL" id="JBFOLK010000006">
    <property type="protein sequence ID" value="KAL2505781.1"/>
    <property type="molecule type" value="Genomic_DNA"/>
</dbReference>
<sequence length="118" mass="12937">MKPENQLILITAINSLCQEKENRLNSDPLPGPNNPMYTSALNTTTEALTATVQHLFQRHNLTLPPNWTYAQIVADILGDEMTLGNVASVLSNITKLGLASNEFHQIFNLLNLTSGGFS</sequence>
<evidence type="ECO:0000313" key="1">
    <source>
        <dbReference type="EMBL" id="KAL2505781.1"/>
    </source>
</evidence>
<organism evidence="1 2">
    <name type="scientific">Abeliophyllum distichum</name>
    <dbReference type="NCBI Taxonomy" id="126358"/>
    <lineage>
        <taxon>Eukaryota</taxon>
        <taxon>Viridiplantae</taxon>
        <taxon>Streptophyta</taxon>
        <taxon>Embryophyta</taxon>
        <taxon>Tracheophyta</taxon>
        <taxon>Spermatophyta</taxon>
        <taxon>Magnoliopsida</taxon>
        <taxon>eudicotyledons</taxon>
        <taxon>Gunneridae</taxon>
        <taxon>Pentapetalae</taxon>
        <taxon>asterids</taxon>
        <taxon>lamiids</taxon>
        <taxon>Lamiales</taxon>
        <taxon>Oleaceae</taxon>
        <taxon>Forsythieae</taxon>
        <taxon>Abeliophyllum</taxon>
    </lineage>
</organism>
<evidence type="ECO:0000313" key="2">
    <source>
        <dbReference type="Proteomes" id="UP001604336"/>
    </source>
</evidence>
<comment type="caution">
    <text evidence="1">The sequence shown here is derived from an EMBL/GenBank/DDBJ whole genome shotgun (WGS) entry which is preliminary data.</text>
</comment>
<accession>A0ABD1SZH2</accession>
<gene>
    <name evidence="1" type="ORF">Adt_21402</name>
</gene>
<proteinExistence type="predicted"/>
<name>A0ABD1SZH2_9LAMI</name>
<keyword evidence="2" id="KW-1185">Reference proteome</keyword>